<accession>A0AAQ3JWA3</accession>
<keyword evidence="19" id="KW-1185">Reference proteome</keyword>
<evidence type="ECO:0000313" key="18">
    <source>
        <dbReference type="EMBL" id="WOK97366.1"/>
    </source>
</evidence>
<keyword evidence="4" id="KW-0150">Chloroplast</keyword>
<dbReference type="GO" id="GO:0005524">
    <property type="term" value="F:ATP binding"/>
    <property type="evidence" value="ECO:0007669"/>
    <property type="project" value="UniProtKB-KW"/>
</dbReference>
<evidence type="ECO:0000256" key="13">
    <source>
        <dbReference type="ARBA" id="ARBA00023027"/>
    </source>
</evidence>
<comment type="catalytic activity">
    <reaction evidence="14">
        <text>NAD(+) + ATP = ADP + NADP(+) + H(+)</text>
        <dbReference type="Rhea" id="RHEA:18629"/>
        <dbReference type="ChEBI" id="CHEBI:15378"/>
        <dbReference type="ChEBI" id="CHEBI:30616"/>
        <dbReference type="ChEBI" id="CHEBI:57540"/>
        <dbReference type="ChEBI" id="CHEBI:58349"/>
        <dbReference type="ChEBI" id="CHEBI:456216"/>
        <dbReference type="EC" id="2.7.1.23"/>
    </reaction>
</comment>
<evidence type="ECO:0000256" key="3">
    <source>
        <dbReference type="ARBA" id="ARBA00012120"/>
    </source>
</evidence>
<dbReference type="InterPro" id="IPR017438">
    <property type="entry name" value="ATP-NAD_kinase_N"/>
</dbReference>
<keyword evidence="9" id="KW-0067">ATP-binding</keyword>
<feature type="region of interest" description="Disordered" evidence="16">
    <location>
        <begin position="580"/>
        <end position="625"/>
    </location>
</feature>
<keyword evidence="8" id="KW-0418">Kinase</keyword>
<dbReference type="InterPro" id="IPR055214">
    <property type="entry name" value="PTP-NADK"/>
</dbReference>
<protein>
    <recommendedName>
        <fullName evidence="3">NAD(+) kinase</fullName>
        <ecNumber evidence="3">2.7.1.23</ecNumber>
    </recommendedName>
</protein>
<dbReference type="Proteomes" id="UP001327560">
    <property type="component" value="Chromosome 2"/>
</dbReference>
<dbReference type="AlphaFoldDB" id="A0AAQ3JWA3"/>
<evidence type="ECO:0000256" key="4">
    <source>
        <dbReference type="ARBA" id="ARBA00022528"/>
    </source>
</evidence>
<dbReference type="GO" id="GO:0003951">
    <property type="term" value="F:NAD+ kinase activity"/>
    <property type="evidence" value="ECO:0007669"/>
    <property type="project" value="UniProtKB-EC"/>
</dbReference>
<evidence type="ECO:0000256" key="7">
    <source>
        <dbReference type="ARBA" id="ARBA00022741"/>
    </source>
</evidence>
<feature type="compositionally biased region" description="Polar residues" evidence="16">
    <location>
        <begin position="586"/>
        <end position="625"/>
    </location>
</feature>
<dbReference type="InterPro" id="IPR016064">
    <property type="entry name" value="NAD/diacylglycerol_kinase_sf"/>
</dbReference>
<dbReference type="SUPFAM" id="SSF52799">
    <property type="entry name" value="(Phosphotyrosine protein) phosphatases II"/>
    <property type="match status" value="1"/>
</dbReference>
<dbReference type="HAMAP" id="MF_00361">
    <property type="entry name" value="NAD_kinase"/>
    <property type="match status" value="1"/>
</dbReference>
<keyword evidence="11" id="KW-0112">Calmodulin-binding</keyword>
<keyword evidence="13" id="KW-0520">NAD</keyword>
<comment type="similarity">
    <text evidence="2">Belongs to the NAD kinase family.</text>
</comment>
<dbReference type="EC" id="2.7.1.23" evidence="3"/>
<evidence type="ECO:0000256" key="14">
    <source>
        <dbReference type="ARBA" id="ARBA00047925"/>
    </source>
</evidence>
<comment type="function">
    <text evidence="15">Involved in chlorophyll synthesis and chloroplast protection against oxidative damage.</text>
</comment>
<dbReference type="InterPro" id="IPR002504">
    <property type="entry name" value="NADK"/>
</dbReference>
<evidence type="ECO:0000256" key="11">
    <source>
        <dbReference type="ARBA" id="ARBA00022860"/>
    </source>
</evidence>
<sequence>MLATCAYPVNLCVVLGERDGGGGRILGASSAKDRWWRRAARDEDPPRCAVVARARLTNFFASPLGLDSQTFQTQDISQMLYIGPVPGDIAEVEAYCRIFRAAEHLHSAIMDALCNPETGECAAPYDVPSEDMPILEEKVVAILGCMLALLNRAREDVLSGRSSFMTSFQASDMSSLDGKLPPLAAFRSEMKRCCESLEVALANYFTPFDGRSSDIWKRLQRLKNVCYDAGFSRADIDPCPTIFANWSPVYLSTRKEDNVLEDPEVAFWRGGQLTDEGLMWLLEKGFKTIVDLREEAVKDEYYLVAIQKAIPHGRIELINLPVEVGNAPTMEQVEQFAMLVGDPNRRPIYLHSKEGVGRTSAMVSRWRQYVARSSVLSISTIQANLNGNPWKHATEEETQNLNNPTPLESRADGSLADGISQSSDTSHDSSEKGIPTSAIDHQSEKTNCNVLLVENSALEHENDDTNAYKNLNFSICSDPLKSQFPTCNIFSRKEMTSFFKSREIFPKTYANNLQKRSEISPFTKAGVISSQLKKRSEISSQFLDQDNGTLVGSNFSVQTLPKISKEEPIVADFHLKVSEDSVRNGKPSSNNVSTSTGENVNGYTKQTGNAAIKPNTVNNWSSTHGDQVLSTTLEKGKRKDARSSVQLESDSLSLVGGDMCASATGVVRVQSRRKAEMFLVRTDGFSCTREKVTESSLAFTHPSTQQQMLMWKSPPKTVLLLKKLGKELMEEAKEVASFLYYQEKMNVLVEPDVHDIFARIPGFGFVQTFYNQNTSDLHERVDFVVCLGGDGVILHASNLFRGAVPPVVSFNLGSLGFLTSHTFEGYRQDLRAVIHGNNTLGVYITLRMRLRCEIFRHGEAVPGKVFDVLNEIVVDRGSNPYLCKVECYEHNRLITKVQGDGVIVATPTGSTAYSTAAGGSMVHPNVPCMLFTPICPHSLSFRPVILPDSAQLEMKIPDNARSNAWVSFDGKRRQQLSKGDSVRIAMSQHPLPTVNKSDQTGDWFRSLIRCLNWNERLDQKAL</sequence>
<evidence type="ECO:0000256" key="1">
    <source>
        <dbReference type="ARBA" id="ARBA00004229"/>
    </source>
</evidence>
<dbReference type="GO" id="GO:0009507">
    <property type="term" value="C:chloroplast"/>
    <property type="evidence" value="ECO:0007669"/>
    <property type="project" value="UniProtKB-SubCell"/>
</dbReference>
<keyword evidence="10" id="KW-0521">NADP</keyword>
<evidence type="ECO:0000256" key="9">
    <source>
        <dbReference type="ARBA" id="ARBA00022840"/>
    </source>
</evidence>
<dbReference type="EMBL" id="CP136891">
    <property type="protein sequence ID" value="WOK97366.1"/>
    <property type="molecule type" value="Genomic_DNA"/>
</dbReference>
<feature type="domain" description="DSP-PTPase phosphatase fused to NAD+ Kinase" evidence="17">
    <location>
        <begin position="238"/>
        <end position="387"/>
    </location>
</feature>
<evidence type="ECO:0000313" key="19">
    <source>
        <dbReference type="Proteomes" id="UP001327560"/>
    </source>
</evidence>
<dbReference type="Pfam" id="PF01513">
    <property type="entry name" value="NAD_kinase"/>
    <property type="match status" value="1"/>
</dbReference>
<reference evidence="18 19" key="1">
    <citation type="submission" date="2023-10" db="EMBL/GenBank/DDBJ databases">
        <title>Chromosome-scale genome assembly provides insights into flower coloration mechanisms of Canna indica.</title>
        <authorList>
            <person name="Li C."/>
        </authorList>
    </citation>
    <scope>NUCLEOTIDE SEQUENCE [LARGE SCALE GENOMIC DNA]</scope>
    <source>
        <tissue evidence="18">Flower</tissue>
    </source>
</reference>
<dbReference type="GO" id="GO:0019674">
    <property type="term" value="P:NAD+ metabolic process"/>
    <property type="evidence" value="ECO:0007669"/>
    <property type="project" value="InterPro"/>
</dbReference>
<dbReference type="PANTHER" id="PTHR20275">
    <property type="entry name" value="NAD KINASE"/>
    <property type="match status" value="1"/>
</dbReference>
<evidence type="ECO:0000256" key="8">
    <source>
        <dbReference type="ARBA" id="ARBA00022777"/>
    </source>
</evidence>
<feature type="region of interest" description="Disordered" evidence="16">
    <location>
        <begin position="397"/>
        <end position="440"/>
    </location>
</feature>
<dbReference type="PANTHER" id="PTHR20275:SF6">
    <property type="entry name" value="NAD KINASE 2, CHLOROPLASTIC"/>
    <property type="match status" value="1"/>
</dbReference>
<dbReference type="InterPro" id="IPR017437">
    <property type="entry name" value="ATP-NAD_kinase_PpnK-typ_C"/>
</dbReference>
<dbReference type="FunFam" id="3.40.50.10330:FF:000019">
    <property type="entry name" value="NAD kinase 2, chloroplastic"/>
    <property type="match status" value="1"/>
</dbReference>
<dbReference type="Pfam" id="PF20143">
    <property type="entry name" value="NAD_kinase_C"/>
    <property type="match status" value="1"/>
</dbReference>
<organism evidence="18 19">
    <name type="scientific">Canna indica</name>
    <name type="common">Indian-shot</name>
    <dbReference type="NCBI Taxonomy" id="4628"/>
    <lineage>
        <taxon>Eukaryota</taxon>
        <taxon>Viridiplantae</taxon>
        <taxon>Streptophyta</taxon>
        <taxon>Embryophyta</taxon>
        <taxon>Tracheophyta</taxon>
        <taxon>Spermatophyta</taxon>
        <taxon>Magnoliopsida</taxon>
        <taxon>Liliopsida</taxon>
        <taxon>Zingiberales</taxon>
        <taxon>Cannaceae</taxon>
        <taxon>Canna</taxon>
    </lineage>
</organism>
<dbReference type="Gene3D" id="2.60.200.30">
    <property type="entry name" value="Probable inorganic polyphosphate/atp-NAD kinase, domain 2"/>
    <property type="match status" value="1"/>
</dbReference>
<keyword evidence="7" id="KW-0547">Nucleotide-binding</keyword>
<evidence type="ECO:0000256" key="2">
    <source>
        <dbReference type="ARBA" id="ARBA00010995"/>
    </source>
</evidence>
<dbReference type="FunFam" id="2.60.200.30:FF:000004">
    <property type="entry name" value="NAD kinase 2, chloroplastic"/>
    <property type="match status" value="1"/>
</dbReference>
<dbReference type="GO" id="GO:0005516">
    <property type="term" value="F:calmodulin binding"/>
    <property type="evidence" value="ECO:0007669"/>
    <property type="project" value="UniProtKB-KW"/>
</dbReference>
<keyword evidence="6" id="KW-0808">Transferase</keyword>
<dbReference type="Gene3D" id="3.40.50.10330">
    <property type="entry name" value="Probable inorganic polyphosphate/atp-NAD kinase, domain 1"/>
    <property type="match status" value="1"/>
</dbReference>
<comment type="subcellular location">
    <subcellularLocation>
        <location evidence="1">Plastid</location>
        <location evidence="1">Chloroplast</location>
    </subcellularLocation>
</comment>
<name>A0AAQ3JWA3_9LILI</name>
<keyword evidence="5" id="KW-0934">Plastid</keyword>
<evidence type="ECO:0000256" key="16">
    <source>
        <dbReference type="SAM" id="MobiDB-lite"/>
    </source>
</evidence>
<dbReference type="SUPFAM" id="SSF111331">
    <property type="entry name" value="NAD kinase/diacylglycerol kinase-like"/>
    <property type="match status" value="1"/>
</dbReference>
<keyword evidence="12" id="KW-0809">Transit peptide</keyword>
<evidence type="ECO:0000256" key="15">
    <source>
        <dbReference type="ARBA" id="ARBA00053646"/>
    </source>
</evidence>
<dbReference type="Pfam" id="PF22741">
    <property type="entry name" value="PTP-NADK"/>
    <property type="match status" value="1"/>
</dbReference>
<evidence type="ECO:0000256" key="12">
    <source>
        <dbReference type="ARBA" id="ARBA00022946"/>
    </source>
</evidence>
<evidence type="ECO:0000259" key="17">
    <source>
        <dbReference type="Pfam" id="PF22741"/>
    </source>
</evidence>
<evidence type="ECO:0000256" key="6">
    <source>
        <dbReference type="ARBA" id="ARBA00022679"/>
    </source>
</evidence>
<dbReference type="InterPro" id="IPR029021">
    <property type="entry name" value="Prot-tyrosine_phosphatase-like"/>
</dbReference>
<evidence type="ECO:0000256" key="5">
    <source>
        <dbReference type="ARBA" id="ARBA00022640"/>
    </source>
</evidence>
<dbReference type="GO" id="GO:0006741">
    <property type="term" value="P:NADP+ biosynthetic process"/>
    <property type="evidence" value="ECO:0007669"/>
    <property type="project" value="InterPro"/>
</dbReference>
<proteinExistence type="inferred from homology"/>
<evidence type="ECO:0000256" key="10">
    <source>
        <dbReference type="ARBA" id="ARBA00022857"/>
    </source>
</evidence>
<gene>
    <name evidence="18" type="ORF">Cni_G06074</name>
</gene>
<dbReference type="Gene3D" id="3.90.190.10">
    <property type="entry name" value="Protein tyrosine phosphatase superfamily"/>
    <property type="match status" value="1"/>
</dbReference>